<comment type="caution">
    <text evidence="1">The sequence shown here is derived from an EMBL/GenBank/DDBJ whole genome shotgun (WGS) entry which is preliminary data.</text>
</comment>
<keyword evidence="2" id="KW-1185">Reference proteome</keyword>
<reference evidence="1 2" key="1">
    <citation type="journal article" date="2018" name="IMA Fungus">
        <title>IMA Genome-F 10: Nine draft genome sequences of Claviceps purpurea s.lat., including C. arundinis, C. humidiphila, and C. cf. spartinae, pseudomolecules for the pitch canker pathogen Fusarium circinatum, draft genome of Davidsoniella eucalypti, Grosmannia galeiformis, Quambalaria eucalypti, and Teratosphaeria destructans.</title>
        <authorList>
            <person name="Wingfield B.D."/>
            <person name="Liu M."/>
            <person name="Nguyen H.D."/>
            <person name="Lane F.A."/>
            <person name="Morgan S.W."/>
            <person name="De Vos L."/>
            <person name="Wilken P.M."/>
            <person name="Duong T.A."/>
            <person name="Aylward J."/>
            <person name="Coetzee M.P."/>
            <person name="Dadej K."/>
            <person name="De Beer Z.W."/>
            <person name="Findlay W."/>
            <person name="Havenga M."/>
            <person name="Kolarik M."/>
            <person name="Menzies J.G."/>
            <person name="Naidoo K."/>
            <person name="Pochopski O."/>
            <person name="Shoukouhi P."/>
            <person name="Santana Q.C."/>
            <person name="Seifert K.A."/>
            <person name="Soal N."/>
            <person name="Steenkamp E.T."/>
            <person name="Tatham C.T."/>
            <person name="van der Nest M.A."/>
            <person name="Wingfield M.J."/>
        </authorList>
    </citation>
    <scope>NUCLEOTIDE SEQUENCE [LARGE SCALE GENOMIC DNA]</scope>
    <source>
        <strain evidence="1">CMW44962</strain>
    </source>
</reference>
<dbReference type="Proteomes" id="UP001138500">
    <property type="component" value="Unassembled WGS sequence"/>
</dbReference>
<evidence type="ECO:0000313" key="1">
    <source>
        <dbReference type="EMBL" id="KAH9831496.1"/>
    </source>
</evidence>
<reference evidence="1 2" key="2">
    <citation type="journal article" date="2021" name="Curr. Genet.">
        <title>Genetic response to nitrogen starvation in the aggressive Eucalyptus foliar pathogen Teratosphaeria destructans.</title>
        <authorList>
            <person name="Havenga M."/>
            <person name="Wingfield B.D."/>
            <person name="Wingfield M.J."/>
            <person name="Dreyer L.L."/>
            <person name="Roets F."/>
            <person name="Aylward J."/>
        </authorList>
    </citation>
    <scope>NUCLEOTIDE SEQUENCE [LARGE SCALE GENOMIC DNA]</scope>
    <source>
        <strain evidence="1">CMW44962</strain>
    </source>
</reference>
<name>A0A9W7W453_9PEZI</name>
<dbReference type="AlphaFoldDB" id="A0A9W7W453"/>
<gene>
    <name evidence="1" type="ORF">Tdes44962_MAKER08926</name>
</gene>
<accession>A0A9W7W453</accession>
<organism evidence="1 2">
    <name type="scientific">Teratosphaeria destructans</name>
    <dbReference type="NCBI Taxonomy" id="418781"/>
    <lineage>
        <taxon>Eukaryota</taxon>
        <taxon>Fungi</taxon>
        <taxon>Dikarya</taxon>
        <taxon>Ascomycota</taxon>
        <taxon>Pezizomycotina</taxon>
        <taxon>Dothideomycetes</taxon>
        <taxon>Dothideomycetidae</taxon>
        <taxon>Mycosphaerellales</taxon>
        <taxon>Teratosphaeriaceae</taxon>
        <taxon>Teratosphaeria</taxon>
    </lineage>
</organism>
<sequence>MNWMVADGESVDGGPQTEARPFAGAWFHLACDDEYDEIACLCGYDREASPVLTVAYEAEQEDDGQCEKATDCREGISFHAREAQRSTGKCTVKIPSVVLFCAMVMGLT</sequence>
<dbReference type="EMBL" id="RIBY02001191">
    <property type="protein sequence ID" value="KAH9831496.1"/>
    <property type="molecule type" value="Genomic_DNA"/>
</dbReference>
<protein>
    <submittedName>
        <fullName evidence="1">Uncharacterized protein</fullName>
    </submittedName>
</protein>
<evidence type="ECO:0000313" key="2">
    <source>
        <dbReference type="Proteomes" id="UP001138500"/>
    </source>
</evidence>
<proteinExistence type="predicted"/>